<feature type="region of interest" description="Disordered" evidence="2">
    <location>
        <begin position="382"/>
        <end position="417"/>
    </location>
</feature>
<proteinExistence type="predicted"/>
<feature type="compositionally biased region" description="Low complexity" evidence="2">
    <location>
        <begin position="166"/>
        <end position="179"/>
    </location>
</feature>
<comment type="caution">
    <text evidence="3">The sequence shown here is derived from an EMBL/GenBank/DDBJ whole genome shotgun (WGS) entry which is preliminary data.</text>
</comment>
<dbReference type="AlphaFoldDB" id="A0AAW2BJK1"/>
<sequence length="417" mass="47195">MELLDRFDIAPGQLMPNSWRIVVSCMGIWLAATDGGMLKVDELVYLYRLKESKEHGYYELVPWERRTRIVRGLPSSFRYWKSKFFFVSWEDFKTPSGEVWGDLPRLRRRRWGTPPLEMTTKFNKDLYAKMRSKKDEPLSSLGKRMVHITRKGPPVTHSAFATSIISGTETTRTASPTTSVEEIPTPASKKPRLSDKEKDKGDSGQSTIWDDERLSLDRAHKFVTAYDLKALSDKPFNVTAARHIHKLVQVLGKSLHITSEYLTQEAKVASLTSRTGALEAKNSTLKKDLINSMSEANALKEKVKSLNDDLRAKRQLCMEKDDQLLGDKEKLKTIAAKTIEAFQQTDEYNIVLFSWYFKGFELLRRYLVKHSPGVDLEGLDLEEVDKEMTAGEAAPSSTPEGDVPETAPPGDDADGDV</sequence>
<evidence type="ECO:0000313" key="3">
    <source>
        <dbReference type="EMBL" id="KAK9985932.1"/>
    </source>
</evidence>
<keyword evidence="1" id="KW-0175">Coiled coil</keyword>
<evidence type="ECO:0000313" key="4">
    <source>
        <dbReference type="Proteomes" id="UP001459277"/>
    </source>
</evidence>
<dbReference type="Proteomes" id="UP001459277">
    <property type="component" value="Unassembled WGS sequence"/>
</dbReference>
<feature type="coiled-coil region" evidence="1">
    <location>
        <begin position="289"/>
        <end position="316"/>
    </location>
</feature>
<name>A0AAW2BJK1_9ROSI</name>
<gene>
    <name evidence="3" type="ORF">SO802_030883</name>
</gene>
<feature type="compositionally biased region" description="Basic and acidic residues" evidence="2">
    <location>
        <begin position="192"/>
        <end position="202"/>
    </location>
</feature>
<reference evidence="3 4" key="1">
    <citation type="submission" date="2024-01" db="EMBL/GenBank/DDBJ databases">
        <title>A telomere-to-telomere, gap-free genome of sweet tea (Lithocarpus litseifolius).</title>
        <authorList>
            <person name="Zhou J."/>
        </authorList>
    </citation>
    <scope>NUCLEOTIDE SEQUENCE [LARGE SCALE GENOMIC DNA]</scope>
    <source>
        <strain evidence="3">Zhou-2022a</strain>
        <tissue evidence="3">Leaf</tissue>
    </source>
</reference>
<accession>A0AAW2BJK1</accession>
<dbReference type="EMBL" id="JAZDWU010000011">
    <property type="protein sequence ID" value="KAK9985932.1"/>
    <property type="molecule type" value="Genomic_DNA"/>
</dbReference>
<evidence type="ECO:0000256" key="1">
    <source>
        <dbReference type="SAM" id="Coils"/>
    </source>
</evidence>
<keyword evidence="4" id="KW-1185">Reference proteome</keyword>
<evidence type="ECO:0000256" key="2">
    <source>
        <dbReference type="SAM" id="MobiDB-lite"/>
    </source>
</evidence>
<organism evidence="3 4">
    <name type="scientific">Lithocarpus litseifolius</name>
    <dbReference type="NCBI Taxonomy" id="425828"/>
    <lineage>
        <taxon>Eukaryota</taxon>
        <taxon>Viridiplantae</taxon>
        <taxon>Streptophyta</taxon>
        <taxon>Embryophyta</taxon>
        <taxon>Tracheophyta</taxon>
        <taxon>Spermatophyta</taxon>
        <taxon>Magnoliopsida</taxon>
        <taxon>eudicotyledons</taxon>
        <taxon>Gunneridae</taxon>
        <taxon>Pentapetalae</taxon>
        <taxon>rosids</taxon>
        <taxon>fabids</taxon>
        <taxon>Fagales</taxon>
        <taxon>Fagaceae</taxon>
        <taxon>Lithocarpus</taxon>
    </lineage>
</organism>
<feature type="region of interest" description="Disordered" evidence="2">
    <location>
        <begin position="166"/>
        <end position="207"/>
    </location>
</feature>
<protein>
    <submittedName>
        <fullName evidence="3">Uncharacterized protein</fullName>
    </submittedName>
</protein>